<sequence>MQQEKNNTSDRELRISRMLNAPVELVWEVWTNAEHIANWWGPNDFTNTIHKMDLQSGGEWLLTMHGPDGKNYPNRSVFKEIIPYKKIVLQHFNPNFVATIEFTSEKEKTLLNWHMLFETTEVFDAVVKTHKADEGLKQNVEKLDAYLLKTFEPFVIERVFNAPVALVWKAITDRDEMSKWYFDLKAFKAEVGFEFEFYGGDENKQWLHLLQVTEVIPEKKLTYSWRYDGYSGISYVCFELFPQGNKTVVKLTHTGLESFPTELVPEFKKENFVAGWNAIIGTSLKNYLEK</sequence>
<comment type="caution">
    <text evidence="3">The sequence shown here is derived from an EMBL/GenBank/DDBJ whole genome shotgun (WGS) entry which is preliminary data.</text>
</comment>
<accession>A0A1J5SXG4</accession>
<evidence type="ECO:0000259" key="2">
    <source>
        <dbReference type="Pfam" id="PF08327"/>
    </source>
</evidence>
<dbReference type="CDD" id="cd08894">
    <property type="entry name" value="SRPBCC_CalC_Aha1-like_1"/>
    <property type="match status" value="1"/>
</dbReference>
<proteinExistence type="inferred from homology"/>
<dbReference type="SUPFAM" id="SSF55961">
    <property type="entry name" value="Bet v1-like"/>
    <property type="match status" value="2"/>
</dbReference>
<dbReference type="Gene3D" id="3.30.530.20">
    <property type="match status" value="2"/>
</dbReference>
<feature type="domain" description="Activator of Hsp90 ATPase homologue 1/2-like C-terminal" evidence="2">
    <location>
        <begin position="161"/>
        <end position="289"/>
    </location>
</feature>
<gene>
    <name evidence="3" type="ORF">GALL_56430</name>
</gene>
<dbReference type="EMBL" id="MLJW01000015">
    <property type="protein sequence ID" value="OIR13258.1"/>
    <property type="molecule type" value="Genomic_DNA"/>
</dbReference>
<protein>
    <recommendedName>
        <fullName evidence="2">Activator of Hsp90 ATPase homologue 1/2-like C-terminal domain-containing protein</fullName>
    </recommendedName>
</protein>
<dbReference type="InterPro" id="IPR023393">
    <property type="entry name" value="START-like_dom_sf"/>
</dbReference>
<comment type="similarity">
    <text evidence="1">Belongs to the AHA1 family.</text>
</comment>
<organism evidence="3">
    <name type="scientific">mine drainage metagenome</name>
    <dbReference type="NCBI Taxonomy" id="410659"/>
    <lineage>
        <taxon>unclassified sequences</taxon>
        <taxon>metagenomes</taxon>
        <taxon>ecological metagenomes</taxon>
    </lineage>
</organism>
<evidence type="ECO:0000256" key="1">
    <source>
        <dbReference type="ARBA" id="ARBA00006817"/>
    </source>
</evidence>
<dbReference type="PANTHER" id="PTHR36929:SF5">
    <property type="entry name" value="BLR6751 PROTEIN"/>
    <property type="match status" value="1"/>
</dbReference>
<dbReference type="Pfam" id="PF08327">
    <property type="entry name" value="AHSA1"/>
    <property type="match status" value="2"/>
</dbReference>
<name>A0A1J5SXG4_9ZZZZ</name>
<dbReference type="InterPro" id="IPR013538">
    <property type="entry name" value="ASHA1/2-like_C"/>
</dbReference>
<evidence type="ECO:0000313" key="3">
    <source>
        <dbReference type="EMBL" id="OIR13258.1"/>
    </source>
</evidence>
<dbReference type="CDD" id="cd07814">
    <property type="entry name" value="SRPBCC_CalC_Aha1-like"/>
    <property type="match status" value="1"/>
</dbReference>
<dbReference type="AlphaFoldDB" id="A0A1J5SXG4"/>
<reference evidence="3" key="1">
    <citation type="submission" date="2016-10" db="EMBL/GenBank/DDBJ databases">
        <title>Sequence of Gallionella enrichment culture.</title>
        <authorList>
            <person name="Poehlein A."/>
            <person name="Muehling M."/>
            <person name="Daniel R."/>
        </authorList>
    </citation>
    <scope>NUCLEOTIDE SEQUENCE</scope>
</reference>
<feature type="domain" description="Activator of Hsp90 ATPase homologue 1/2-like C-terminal" evidence="2">
    <location>
        <begin position="20"/>
        <end position="147"/>
    </location>
</feature>
<dbReference type="PANTHER" id="PTHR36929">
    <property type="entry name" value="ATTACHMENT SUBUNIT, PUTATIVE-RELATED"/>
    <property type="match status" value="1"/>
</dbReference>